<accession>A0A9P6QSU5</accession>
<comment type="caution">
    <text evidence="1">The sequence shown here is derived from an EMBL/GenBank/DDBJ whole genome shotgun (WGS) entry which is preliminary data.</text>
</comment>
<name>A0A9P6QSU5_9FUNG</name>
<keyword evidence="2" id="KW-1185">Reference proteome</keyword>
<dbReference type="InterPro" id="IPR029063">
    <property type="entry name" value="SAM-dependent_MTases_sf"/>
</dbReference>
<feature type="non-terminal residue" evidence="1">
    <location>
        <position position="78"/>
    </location>
</feature>
<dbReference type="SUPFAM" id="SSF53335">
    <property type="entry name" value="S-adenosyl-L-methionine-dependent methyltransferases"/>
    <property type="match status" value="1"/>
</dbReference>
<proteinExistence type="predicted"/>
<organism evidence="1 2">
    <name type="scientific">Linnemannia gamsii</name>
    <dbReference type="NCBI Taxonomy" id="64522"/>
    <lineage>
        <taxon>Eukaryota</taxon>
        <taxon>Fungi</taxon>
        <taxon>Fungi incertae sedis</taxon>
        <taxon>Mucoromycota</taxon>
        <taxon>Mortierellomycotina</taxon>
        <taxon>Mortierellomycetes</taxon>
        <taxon>Mortierellales</taxon>
        <taxon>Mortierellaceae</taxon>
        <taxon>Linnemannia</taxon>
    </lineage>
</organism>
<gene>
    <name evidence="1" type="ORF">BGZ97_006861</name>
</gene>
<dbReference type="EMBL" id="JAAAIN010003031">
    <property type="protein sequence ID" value="KAG0288294.1"/>
    <property type="molecule type" value="Genomic_DNA"/>
</dbReference>
<dbReference type="Proteomes" id="UP000823405">
    <property type="component" value="Unassembled WGS sequence"/>
</dbReference>
<evidence type="ECO:0000313" key="2">
    <source>
        <dbReference type="Proteomes" id="UP000823405"/>
    </source>
</evidence>
<dbReference type="OrthoDB" id="3265906at2759"/>
<sequence length="78" mass="8560">MSDEWWAPQGPFKMLHLMNPPRIRYIRNRLQASGALSKNLAFGAEKGDGKEKEFSVGRFPLQGLSILDVGCGGGLLAE</sequence>
<dbReference type="AlphaFoldDB" id="A0A9P6QSU5"/>
<evidence type="ECO:0000313" key="1">
    <source>
        <dbReference type="EMBL" id="KAG0288294.1"/>
    </source>
</evidence>
<dbReference type="Gene3D" id="3.40.50.150">
    <property type="entry name" value="Vaccinia Virus protein VP39"/>
    <property type="match status" value="1"/>
</dbReference>
<reference evidence="1" key="1">
    <citation type="journal article" date="2020" name="Fungal Divers.">
        <title>Resolving the Mortierellaceae phylogeny through synthesis of multi-gene phylogenetics and phylogenomics.</title>
        <authorList>
            <person name="Vandepol N."/>
            <person name="Liber J."/>
            <person name="Desiro A."/>
            <person name="Na H."/>
            <person name="Kennedy M."/>
            <person name="Barry K."/>
            <person name="Grigoriev I.V."/>
            <person name="Miller A.N."/>
            <person name="O'Donnell K."/>
            <person name="Stajich J.E."/>
            <person name="Bonito G."/>
        </authorList>
    </citation>
    <scope>NUCLEOTIDE SEQUENCE</scope>
    <source>
        <strain evidence="1">NVP60</strain>
    </source>
</reference>
<evidence type="ECO:0008006" key="3">
    <source>
        <dbReference type="Google" id="ProtNLM"/>
    </source>
</evidence>
<protein>
    <recommendedName>
        <fullName evidence="3">Hexaprenyldihydroxybenzoate methyltransferase, mitochondrial</fullName>
    </recommendedName>
</protein>